<dbReference type="InterPro" id="IPR017871">
    <property type="entry name" value="ABC_transporter-like_CS"/>
</dbReference>
<evidence type="ECO:0000256" key="4">
    <source>
        <dbReference type="ARBA" id="ARBA00022475"/>
    </source>
</evidence>
<dbReference type="Gene3D" id="3.40.50.300">
    <property type="entry name" value="P-loop containing nucleotide triphosphate hydrolases"/>
    <property type="match status" value="1"/>
</dbReference>
<dbReference type="InterPro" id="IPR050388">
    <property type="entry name" value="ABC_Ni/Peptide_Import"/>
</dbReference>
<accession>A0AB94IWP4</accession>
<dbReference type="EMBL" id="FP929056">
    <property type="protein sequence ID" value="CBL28182.1"/>
    <property type="molecule type" value="Genomic_DNA"/>
</dbReference>
<evidence type="ECO:0000256" key="2">
    <source>
        <dbReference type="ARBA" id="ARBA00005417"/>
    </source>
</evidence>
<dbReference type="CDD" id="cd03257">
    <property type="entry name" value="ABC_NikE_OppD_transporters"/>
    <property type="match status" value="1"/>
</dbReference>
<evidence type="ECO:0000313" key="9">
    <source>
        <dbReference type="EMBL" id="CBL28182.1"/>
    </source>
</evidence>
<evidence type="ECO:0000256" key="7">
    <source>
        <dbReference type="ARBA" id="ARBA00023136"/>
    </source>
</evidence>
<sequence>MNDRMNAMNSSDFLLRVSDLRTSFFTPAGEVKAVGGVSFNVKRGEVLGIVGESGSGKSVTMLSVLGLLGTSGRVVGGSIDFDGQELTRMRLRDLEELRGKRISMIFQDPMTSLNPVLTVRWQMEESLRRHRIPCDRHDRAVDMLKRVGIVPAERRLTQYPFQFSGGQRQRIMIAMAMICNPDLLIADEPTTALDVTVQAQILELMKELQGQFGTSIILITHDLGVIAGMADRVLVMYGGRIMERGTRREIFYEPAHPYTRGLLRSVPNPEELVRQRLIPIEGQPPDLLNPPAGCPYAPRCPEAMRVCMEYSPDRTELTGSHNAACWLLNRPAGSAADRKEGAR</sequence>
<protein>
    <submittedName>
        <fullName evidence="9">Oligopeptide/dipeptide ABC transporter, ATP-binding protein, C-terminal domain</fullName>
    </submittedName>
</protein>
<gene>
    <name evidence="9" type="ORF">SY1_09030</name>
</gene>
<dbReference type="NCBIfam" id="TIGR01727">
    <property type="entry name" value="oligo_HPY"/>
    <property type="match status" value="1"/>
</dbReference>
<keyword evidence="10" id="KW-1185">Reference proteome</keyword>
<dbReference type="KEGG" id="sbr:SY1_09030"/>
<keyword evidence="6 9" id="KW-0067">ATP-binding</keyword>
<dbReference type="GO" id="GO:0005524">
    <property type="term" value="F:ATP binding"/>
    <property type="evidence" value="ECO:0007669"/>
    <property type="project" value="UniProtKB-KW"/>
</dbReference>
<evidence type="ECO:0000256" key="3">
    <source>
        <dbReference type="ARBA" id="ARBA00022448"/>
    </source>
</evidence>
<comment type="similarity">
    <text evidence="2">Belongs to the ABC transporter superfamily.</text>
</comment>
<dbReference type="Pfam" id="PF00005">
    <property type="entry name" value="ABC_tran"/>
    <property type="match status" value="1"/>
</dbReference>
<dbReference type="PANTHER" id="PTHR43297">
    <property type="entry name" value="OLIGOPEPTIDE TRANSPORT ATP-BINDING PROTEIN APPD"/>
    <property type="match status" value="1"/>
</dbReference>
<evidence type="ECO:0000259" key="8">
    <source>
        <dbReference type="PROSITE" id="PS50893"/>
    </source>
</evidence>
<dbReference type="GO" id="GO:0015833">
    <property type="term" value="P:peptide transport"/>
    <property type="evidence" value="ECO:0007669"/>
    <property type="project" value="InterPro"/>
</dbReference>
<feature type="domain" description="ABC transporter" evidence="8">
    <location>
        <begin position="15"/>
        <end position="263"/>
    </location>
</feature>
<dbReference type="GO" id="GO:0005886">
    <property type="term" value="C:plasma membrane"/>
    <property type="evidence" value="ECO:0007669"/>
    <property type="project" value="UniProtKB-SubCell"/>
</dbReference>
<dbReference type="PROSITE" id="PS50893">
    <property type="entry name" value="ABC_TRANSPORTER_2"/>
    <property type="match status" value="1"/>
</dbReference>
<dbReference type="InterPro" id="IPR003439">
    <property type="entry name" value="ABC_transporter-like_ATP-bd"/>
</dbReference>
<name>A0AB94IWP4_9BACT</name>
<keyword evidence="5" id="KW-0547">Nucleotide-binding</keyword>
<dbReference type="PROSITE" id="PS00211">
    <property type="entry name" value="ABC_TRANSPORTER_1"/>
    <property type="match status" value="1"/>
</dbReference>
<dbReference type="FunFam" id="3.40.50.300:FF:000016">
    <property type="entry name" value="Oligopeptide ABC transporter ATP-binding component"/>
    <property type="match status" value="1"/>
</dbReference>
<dbReference type="RefSeq" id="WP_015556329.1">
    <property type="nucleotide sequence ID" value="NC_021038.1"/>
</dbReference>
<dbReference type="SUPFAM" id="SSF52540">
    <property type="entry name" value="P-loop containing nucleoside triphosphate hydrolases"/>
    <property type="match status" value="1"/>
</dbReference>
<evidence type="ECO:0000256" key="5">
    <source>
        <dbReference type="ARBA" id="ARBA00022741"/>
    </source>
</evidence>
<dbReference type="PANTHER" id="PTHR43297:SF2">
    <property type="entry name" value="DIPEPTIDE TRANSPORT ATP-BINDING PROTEIN DPPD"/>
    <property type="match status" value="1"/>
</dbReference>
<evidence type="ECO:0000313" key="10">
    <source>
        <dbReference type="Proteomes" id="UP000008957"/>
    </source>
</evidence>
<organism evidence="9 10">
    <name type="scientific">Fretibacterium fastidiosum</name>
    <dbReference type="NCBI Taxonomy" id="651822"/>
    <lineage>
        <taxon>Bacteria</taxon>
        <taxon>Thermotogati</taxon>
        <taxon>Synergistota</taxon>
        <taxon>Synergistia</taxon>
        <taxon>Synergistales</taxon>
        <taxon>Aminobacteriaceae</taxon>
        <taxon>Fretibacterium</taxon>
    </lineage>
</organism>
<dbReference type="AlphaFoldDB" id="A0AB94IWP4"/>
<keyword evidence="4" id="KW-1003">Cell membrane</keyword>
<reference evidence="10" key="1">
    <citation type="submission" date="2010-03" db="EMBL/GenBank/DDBJ databases">
        <title>The genome sequence of Synergistetes sp. SGP1.</title>
        <authorList>
            <consortium name="metaHIT consortium -- http://www.metahit.eu/"/>
            <person name="Pajon A."/>
            <person name="Turner K."/>
            <person name="Parkhill J."/>
            <person name="Wade W."/>
            <person name="Vartoukian S."/>
        </authorList>
    </citation>
    <scope>NUCLEOTIDE SEQUENCE [LARGE SCALE GENOMIC DNA]</scope>
    <source>
        <strain evidence="10">SGP1</strain>
    </source>
</reference>
<dbReference type="InterPro" id="IPR027417">
    <property type="entry name" value="P-loop_NTPase"/>
</dbReference>
<proteinExistence type="inferred from homology"/>
<dbReference type="Pfam" id="PF08352">
    <property type="entry name" value="oligo_HPY"/>
    <property type="match status" value="1"/>
</dbReference>
<dbReference type="SMART" id="SM00382">
    <property type="entry name" value="AAA"/>
    <property type="match status" value="1"/>
</dbReference>
<dbReference type="InterPro" id="IPR003593">
    <property type="entry name" value="AAA+_ATPase"/>
</dbReference>
<evidence type="ECO:0000256" key="1">
    <source>
        <dbReference type="ARBA" id="ARBA00004202"/>
    </source>
</evidence>
<dbReference type="GO" id="GO:0016887">
    <property type="term" value="F:ATP hydrolysis activity"/>
    <property type="evidence" value="ECO:0007669"/>
    <property type="project" value="InterPro"/>
</dbReference>
<comment type="subcellular location">
    <subcellularLocation>
        <location evidence="1">Cell membrane</location>
        <topology evidence="1">Peripheral membrane protein</topology>
    </subcellularLocation>
</comment>
<keyword evidence="7" id="KW-0472">Membrane</keyword>
<dbReference type="Proteomes" id="UP000008957">
    <property type="component" value="Chromosome"/>
</dbReference>
<reference evidence="9 10" key="2">
    <citation type="submission" date="2010-03" db="EMBL/GenBank/DDBJ databases">
        <authorList>
            <person name="Pajon A."/>
        </authorList>
    </citation>
    <scope>NUCLEOTIDE SEQUENCE [LARGE SCALE GENOMIC DNA]</scope>
    <source>
        <strain evidence="9 10">SGP1</strain>
    </source>
</reference>
<evidence type="ECO:0000256" key="6">
    <source>
        <dbReference type="ARBA" id="ARBA00022840"/>
    </source>
</evidence>
<keyword evidence="3" id="KW-0813">Transport</keyword>
<dbReference type="InterPro" id="IPR013563">
    <property type="entry name" value="Oligopep_ABC_C"/>
</dbReference>